<dbReference type="SUPFAM" id="SSF51430">
    <property type="entry name" value="NAD(P)-linked oxidoreductase"/>
    <property type="match status" value="1"/>
</dbReference>
<dbReference type="Proteomes" id="UP001597347">
    <property type="component" value="Unassembled WGS sequence"/>
</dbReference>
<dbReference type="PANTHER" id="PTHR43364:SF4">
    <property type="entry name" value="NAD(P)-LINKED OXIDOREDUCTASE SUPERFAMILY PROTEIN"/>
    <property type="match status" value="1"/>
</dbReference>
<comment type="caution">
    <text evidence="3">The sequence shown here is derived from an EMBL/GenBank/DDBJ whole genome shotgun (WGS) entry which is preliminary data.</text>
</comment>
<proteinExistence type="predicted"/>
<dbReference type="InterPro" id="IPR036812">
    <property type="entry name" value="NAD(P)_OxRdtase_dom_sf"/>
</dbReference>
<evidence type="ECO:0000259" key="2">
    <source>
        <dbReference type="Pfam" id="PF00248"/>
    </source>
</evidence>
<sequence>MDAIPLGLSGLSVSRVVAGPAREPVPVARGVRVLHEAWELGVRALDVTDGARARETAAQSFLDERQPEDAVLLAAIGVPVDPERGSDLSPDRVTRGATARAPRLGRLDAVWLRGTDRDTAPEATVTALAAAIAAGTIRAWGAGDADVRALEGWLTAADSAGLPRPAFARVGWSLLDRQVEEDLLELAFGEDVAVLPTRVFAGGRLSDRHVAAAEETERAVAAGAERTAPAEPRLEQLIALRDLARERDVSTQALALAWLLAHPANPAPIVPAVPGPGWDAVPEAVEAAPDLDEETWARIDELFADPGF</sequence>
<keyword evidence="4" id="KW-1185">Reference proteome</keyword>
<feature type="domain" description="NADP-dependent oxidoreductase" evidence="2">
    <location>
        <begin position="28"/>
        <end position="302"/>
    </location>
</feature>
<reference evidence="4" key="1">
    <citation type="journal article" date="2019" name="Int. J. Syst. Evol. Microbiol.">
        <title>The Global Catalogue of Microorganisms (GCM) 10K type strain sequencing project: providing services to taxonomists for standard genome sequencing and annotation.</title>
        <authorList>
            <consortium name="The Broad Institute Genomics Platform"/>
            <consortium name="The Broad Institute Genome Sequencing Center for Infectious Disease"/>
            <person name="Wu L."/>
            <person name="Ma J."/>
        </authorList>
    </citation>
    <scope>NUCLEOTIDE SEQUENCE [LARGE SCALE GENOMIC DNA]</scope>
    <source>
        <strain evidence="4">CGMCC 1.12471</strain>
    </source>
</reference>
<dbReference type="PANTHER" id="PTHR43364">
    <property type="entry name" value="NADH-SPECIFIC METHYLGLYOXAL REDUCTASE-RELATED"/>
    <property type="match status" value="1"/>
</dbReference>
<evidence type="ECO:0000256" key="1">
    <source>
        <dbReference type="ARBA" id="ARBA00023002"/>
    </source>
</evidence>
<dbReference type="RefSeq" id="WP_377934434.1">
    <property type="nucleotide sequence ID" value="NZ_JBHUEA010000013.1"/>
</dbReference>
<dbReference type="EMBL" id="JBHUEA010000013">
    <property type="protein sequence ID" value="MFD1721843.1"/>
    <property type="molecule type" value="Genomic_DNA"/>
</dbReference>
<keyword evidence="1" id="KW-0560">Oxidoreductase</keyword>
<dbReference type="Gene3D" id="3.20.20.100">
    <property type="entry name" value="NADP-dependent oxidoreductase domain"/>
    <property type="match status" value="1"/>
</dbReference>
<gene>
    <name evidence="3" type="ORF">ACFSBI_09795</name>
</gene>
<accession>A0ABW4LGG0</accession>
<name>A0ABW4LGG0_9MICO</name>
<protein>
    <submittedName>
        <fullName evidence="3">Aldo/keto reductase</fullName>
    </submittedName>
</protein>
<evidence type="ECO:0000313" key="3">
    <source>
        <dbReference type="EMBL" id="MFD1721843.1"/>
    </source>
</evidence>
<dbReference type="InterPro" id="IPR050523">
    <property type="entry name" value="AKR_Detox_Biosynth"/>
</dbReference>
<organism evidence="3 4">
    <name type="scientific">Amnibacterium endophyticum</name>
    <dbReference type="NCBI Taxonomy" id="2109337"/>
    <lineage>
        <taxon>Bacteria</taxon>
        <taxon>Bacillati</taxon>
        <taxon>Actinomycetota</taxon>
        <taxon>Actinomycetes</taxon>
        <taxon>Micrococcales</taxon>
        <taxon>Microbacteriaceae</taxon>
        <taxon>Amnibacterium</taxon>
    </lineage>
</organism>
<dbReference type="InterPro" id="IPR023210">
    <property type="entry name" value="NADP_OxRdtase_dom"/>
</dbReference>
<dbReference type="Pfam" id="PF00248">
    <property type="entry name" value="Aldo_ket_red"/>
    <property type="match status" value="1"/>
</dbReference>
<evidence type="ECO:0000313" key="4">
    <source>
        <dbReference type="Proteomes" id="UP001597347"/>
    </source>
</evidence>